<keyword evidence="3 5" id="KW-0863">Zinc-finger</keyword>
<dbReference type="Pfam" id="PF00096">
    <property type="entry name" value="zf-C2H2"/>
    <property type="match status" value="5"/>
</dbReference>
<dbReference type="Gene3D" id="3.30.160.60">
    <property type="entry name" value="Classic Zinc Finger"/>
    <property type="match status" value="14"/>
</dbReference>
<feature type="domain" description="C2H2-type" evidence="7">
    <location>
        <begin position="1113"/>
        <end position="1140"/>
    </location>
</feature>
<feature type="domain" description="C2H2-type" evidence="7">
    <location>
        <begin position="47"/>
        <end position="75"/>
    </location>
</feature>
<evidence type="ECO:0000256" key="5">
    <source>
        <dbReference type="PROSITE-ProRule" id="PRU00042"/>
    </source>
</evidence>
<keyword evidence="1" id="KW-0479">Metal-binding</keyword>
<evidence type="ECO:0000256" key="4">
    <source>
        <dbReference type="ARBA" id="ARBA00022833"/>
    </source>
</evidence>
<feature type="domain" description="C2H2-type" evidence="7">
    <location>
        <begin position="423"/>
        <end position="445"/>
    </location>
</feature>
<dbReference type="PROSITE" id="PS00028">
    <property type="entry name" value="ZINC_FINGER_C2H2_1"/>
    <property type="match status" value="24"/>
</dbReference>
<feature type="domain" description="C2H2-type" evidence="7">
    <location>
        <begin position="998"/>
        <end position="1025"/>
    </location>
</feature>
<keyword evidence="2" id="KW-0677">Repeat</keyword>
<dbReference type="EMBL" id="JACEFF010000571">
    <property type="protein sequence ID" value="KAH9635186.1"/>
    <property type="molecule type" value="Genomic_DNA"/>
</dbReference>
<feature type="domain" description="C2H2-type" evidence="7">
    <location>
        <begin position="711"/>
        <end position="739"/>
    </location>
</feature>
<evidence type="ECO:0000256" key="3">
    <source>
        <dbReference type="ARBA" id="ARBA00022771"/>
    </source>
</evidence>
<feature type="domain" description="C2H2-type" evidence="7">
    <location>
        <begin position="740"/>
        <end position="768"/>
    </location>
</feature>
<accession>A0A922MEJ1</accession>
<evidence type="ECO:0000313" key="8">
    <source>
        <dbReference type="EMBL" id="KAH9635186.1"/>
    </source>
</evidence>
<dbReference type="SUPFAM" id="SSF57667">
    <property type="entry name" value="beta-beta-alpha zinc fingers"/>
    <property type="match status" value="10"/>
</dbReference>
<keyword evidence="4" id="KW-0862">Zinc</keyword>
<dbReference type="AlphaFoldDB" id="A0A922MEJ1"/>
<protein>
    <recommendedName>
        <fullName evidence="7">C2H2-type domain-containing protein</fullName>
    </recommendedName>
</protein>
<dbReference type="Proteomes" id="UP000814243">
    <property type="component" value="Unassembled WGS sequence"/>
</dbReference>
<dbReference type="PANTHER" id="PTHR24379:SF121">
    <property type="entry name" value="C2H2-TYPE DOMAIN-CONTAINING PROTEIN"/>
    <property type="match status" value="1"/>
</dbReference>
<feature type="region of interest" description="Disordered" evidence="6">
    <location>
        <begin position="808"/>
        <end position="839"/>
    </location>
</feature>
<feature type="domain" description="C2H2-type" evidence="7">
    <location>
        <begin position="878"/>
        <end position="901"/>
    </location>
</feature>
<evidence type="ECO:0000313" key="9">
    <source>
        <dbReference type="Proteomes" id="UP000814243"/>
    </source>
</evidence>
<evidence type="ECO:0000256" key="6">
    <source>
        <dbReference type="SAM" id="MobiDB-lite"/>
    </source>
</evidence>
<feature type="domain" description="C2H2-type" evidence="7">
    <location>
        <begin position="479"/>
        <end position="507"/>
    </location>
</feature>
<dbReference type="InterPro" id="IPR013087">
    <property type="entry name" value="Znf_C2H2_type"/>
</dbReference>
<feature type="domain" description="C2H2-type" evidence="7">
    <location>
        <begin position="222"/>
        <end position="250"/>
    </location>
</feature>
<gene>
    <name evidence="8" type="ORF">HF086_009526</name>
</gene>
<evidence type="ECO:0000256" key="2">
    <source>
        <dbReference type="ARBA" id="ARBA00022737"/>
    </source>
</evidence>
<feature type="domain" description="C2H2-type" evidence="7">
    <location>
        <begin position="972"/>
        <end position="999"/>
    </location>
</feature>
<dbReference type="SMART" id="SM00355">
    <property type="entry name" value="ZnF_C2H2"/>
    <property type="match status" value="27"/>
</dbReference>
<feature type="domain" description="C2H2-type" evidence="7">
    <location>
        <begin position="166"/>
        <end position="188"/>
    </location>
</feature>
<dbReference type="Pfam" id="PF13912">
    <property type="entry name" value="zf-C2H2_6"/>
    <property type="match status" value="2"/>
</dbReference>
<evidence type="ECO:0000256" key="1">
    <source>
        <dbReference type="ARBA" id="ARBA00022723"/>
    </source>
</evidence>
<dbReference type="GO" id="GO:0008270">
    <property type="term" value="F:zinc ion binding"/>
    <property type="evidence" value="ECO:0007669"/>
    <property type="project" value="UniProtKB-KW"/>
</dbReference>
<reference evidence="8" key="1">
    <citation type="journal article" date="2021" name="G3 (Bethesda)">
        <title>Genome and transcriptome analysis of the beet armyworm Spodoptera exigua reveals targets for pest control. .</title>
        <authorList>
            <person name="Simon S."/>
            <person name="Breeschoten T."/>
            <person name="Jansen H.J."/>
            <person name="Dirks R.P."/>
            <person name="Schranz M.E."/>
            <person name="Ros V.I.D."/>
        </authorList>
    </citation>
    <scope>NUCLEOTIDE SEQUENCE</scope>
    <source>
        <strain evidence="8">TB_SE_WUR_2020</strain>
    </source>
</reference>
<feature type="domain" description="C2H2-type" evidence="7">
    <location>
        <begin position="449"/>
        <end position="476"/>
    </location>
</feature>
<dbReference type="InterPro" id="IPR036236">
    <property type="entry name" value="Znf_C2H2_sf"/>
</dbReference>
<feature type="domain" description="C2H2-type" evidence="7">
    <location>
        <begin position="140"/>
        <end position="162"/>
    </location>
</feature>
<feature type="domain" description="C2H2-type" evidence="7">
    <location>
        <begin position="1025"/>
        <end position="1053"/>
    </location>
</feature>
<sequence>MRRRRRANNQLPEESEKRISKTMMRRNAMILLECSTAWAFRWFHSAFFCSYCDAKFVDVPLLRTHVKINHLNESPTDRIFSKLTENNMVKVDVAELSCRLCSRILNSIDALKDHLLIHGKTLNVEYSDGVLPFKLDEEAFTCQMCFEPFQTFAKMNEHMNTHFQNYICDSCGKAFVSKSRFRKHVQSHEKGSFPCGECDEILETRASRMCHRMKVHRKGIRYACPRCPEAFTTYHARAKHLVDTHAQQKKEYFCNACDKSFESSSKRAGHIRLTHANIEKRHYCPNCPSVFVRRIDLKVKWRPKRKYNDHRDNAAIILECSNACPFRWKRGAFTCAFCPLSFGEFSGVKTHSIEHPNKVEALRLSRTFANVKAEVTNLQCELCQTRMTDLDALSDHLISVHNKPIITKHGLGVTPFYLSGKEFNCTHCDETFELFSKLNTHLNTHYPNSICFQCGKAFSSISRLKSHLIIHDPEAASQYKCTKCDQVFPTRVLRNSHITLTHGPENRYRCPYCRRTVIQVDSNSENKVPEETIAKMRGRQRRATFRNNIAIIMRTSTAYPFKYTKGAYLCYFCTKTFIEPEKLREHNQTNHFVAKNNLTLRKYEPIKMDFEMTVCKICDTRINDYAELKEHLVTHGKTIDCTFEDCVMPYKLNREEYNCQVCGKTYEKFLSLHKHMNTHYEHHICETCGKAFATYQRLVSHIKGHHTVGGFRCKHCSETFQSYRAYYAHDAKVHRNNYRYKCPICNEKFSSYKFRLRHLVKIHGSETPFPEMRRRIVPLFQVAYDRSLCRPLGTLIDFSRFRKNTVKSLSPPPREFSPERSPSPVSFTKEPSPFIPSTQPLPVQEKTVAKKNPDVRQNALAVFEFSTVYPFVYSSNKFKCFVCSQPFLELKDLKIHMAATHNFAPLKRLVNNRRENILKVDVSDILCKICSERPNNLVELKKHLKEIHNKPLNLDIQDNMIPFKLELDEDGYKCVICERNFIKVRVLVIHMSEHFNNYSCEICGSVFMTLRLLKKHLEVHDSGNYPCDRCNKVFSTPYKRTLHIRGVHLKQCPRRCPMCPEKFNSNYKRAIHLQDVHNQETKVHKCKTCGRAFNLKYHLVCHVRSVHLQERNHQCDVCHQRFCNKESLKRHMVIHTGEKNHKCDVCGMAFLRRKNLKDHLRLHDIS</sequence>
<dbReference type="PANTHER" id="PTHR24379">
    <property type="entry name" value="KRAB AND ZINC FINGER DOMAIN-CONTAINING"/>
    <property type="match status" value="1"/>
</dbReference>
<feature type="domain" description="C2H2-type" evidence="7">
    <location>
        <begin position="1141"/>
        <end position="1166"/>
    </location>
</feature>
<feature type="domain" description="C2H2-type" evidence="7">
    <location>
        <begin position="657"/>
        <end position="684"/>
    </location>
</feature>
<feature type="domain" description="C2H2-type" evidence="7">
    <location>
        <begin position="1084"/>
        <end position="1112"/>
    </location>
</feature>
<proteinExistence type="predicted"/>
<dbReference type="PROSITE" id="PS50157">
    <property type="entry name" value="ZINC_FINGER_C2H2_2"/>
    <property type="match status" value="20"/>
</dbReference>
<name>A0A922MEJ1_SPOEX</name>
<organism evidence="8 9">
    <name type="scientific">Spodoptera exigua</name>
    <name type="common">Beet armyworm</name>
    <name type="synonym">Noctua fulgens</name>
    <dbReference type="NCBI Taxonomy" id="7107"/>
    <lineage>
        <taxon>Eukaryota</taxon>
        <taxon>Metazoa</taxon>
        <taxon>Ecdysozoa</taxon>
        <taxon>Arthropoda</taxon>
        <taxon>Hexapoda</taxon>
        <taxon>Insecta</taxon>
        <taxon>Pterygota</taxon>
        <taxon>Neoptera</taxon>
        <taxon>Endopterygota</taxon>
        <taxon>Lepidoptera</taxon>
        <taxon>Glossata</taxon>
        <taxon>Ditrysia</taxon>
        <taxon>Noctuoidea</taxon>
        <taxon>Noctuidae</taxon>
        <taxon>Amphipyrinae</taxon>
        <taxon>Spodoptera</taxon>
    </lineage>
</organism>
<feature type="domain" description="C2H2-type" evidence="7">
    <location>
        <begin position="683"/>
        <end position="707"/>
    </location>
</feature>
<comment type="caution">
    <text evidence="8">The sequence shown here is derived from an EMBL/GenBank/DDBJ whole genome shotgun (WGS) entry which is preliminary data.</text>
</comment>
<dbReference type="FunFam" id="3.30.160.60:FF:000624">
    <property type="entry name" value="zinc finger protein 697"/>
    <property type="match status" value="1"/>
</dbReference>
<feature type="domain" description="C2H2-type" evidence="7">
    <location>
        <begin position="252"/>
        <end position="280"/>
    </location>
</feature>
<feature type="domain" description="C2H2-type" evidence="7">
    <location>
        <begin position="568"/>
        <end position="596"/>
    </location>
</feature>
<evidence type="ECO:0000259" key="7">
    <source>
        <dbReference type="PROSITE" id="PS50157"/>
    </source>
</evidence>